<proteinExistence type="predicted"/>
<feature type="non-terminal residue" evidence="1">
    <location>
        <position position="1"/>
    </location>
</feature>
<reference evidence="1" key="1">
    <citation type="submission" date="2023-05" db="EMBL/GenBank/DDBJ databases">
        <authorList>
            <consortium name="ELIXIR-Norway"/>
        </authorList>
    </citation>
    <scope>NUCLEOTIDE SEQUENCE</scope>
</reference>
<evidence type="ECO:0000313" key="2">
    <source>
        <dbReference type="Proteomes" id="UP001162501"/>
    </source>
</evidence>
<accession>A0AC59YXB5</accession>
<dbReference type="Proteomes" id="UP001162501">
    <property type="component" value="Chromosome 21"/>
</dbReference>
<dbReference type="EMBL" id="OX596105">
    <property type="protein sequence ID" value="CAN0055717.1"/>
    <property type="molecule type" value="Genomic_DNA"/>
</dbReference>
<gene>
    <name evidence="1" type="ORF">MRATA1EN22A_LOCUS11360</name>
</gene>
<feature type="non-terminal residue" evidence="1">
    <location>
        <position position="84"/>
    </location>
</feature>
<reference evidence="1" key="2">
    <citation type="submission" date="2025-03" db="EMBL/GenBank/DDBJ databases">
        <authorList>
            <consortium name="ELIXIR-Norway"/>
            <consortium name="Elixir Norway"/>
        </authorList>
    </citation>
    <scope>NUCLEOTIDE SEQUENCE</scope>
</reference>
<organism evidence="1 2">
    <name type="scientific">Rangifer tarandus platyrhynchus</name>
    <name type="common">Svalbard reindeer</name>
    <dbReference type="NCBI Taxonomy" id="3082113"/>
    <lineage>
        <taxon>Eukaryota</taxon>
        <taxon>Metazoa</taxon>
        <taxon>Chordata</taxon>
        <taxon>Craniata</taxon>
        <taxon>Vertebrata</taxon>
        <taxon>Euteleostomi</taxon>
        <taxon>Mammalia</taxon>
        <taxon>Eutheria</taxon>
        <taxon>Laurasiatheria</taxon>
        <taxon>Artiodactyla</taxon>
        <taxon>Ruminantia</taxon>
        <taxon>Pecora</taxon>
        <taxon>Cervidae</taxon>
        <taxon>Odocoileinae</taxon>
        <taxon>Rangifer</taxon>
    </lineage>
</organism>
<name>A0AC59YXB5_RANTA</name>
<evidence type="ECO:0000313" key="1">
    <source>
        <dbReference type="EMBL" id="CAN0055717.1"/>
    </source>
</evidence>
<protein>
    <submittedName>
        <fullName evidence="1">Uncharacterized protein</fullName>
    </submittedName>
</protein>
<sequence>SDTTVQLSLSLFTLLTNCSSSTMLTISTASFINKHQCMSSLTSPPSLESVSWMVLLKKCQDLRLPQFTLEPISTFQASPPLLLL</sequence>